<dbReference type="EMBL" id="BKCP01005405">
    <property type="protein sequence ID" value="GER37732.1"/>
    <property type="molecule type" value="Genomic_DNA"/>
</dbReference>
<dbReference type="AlphaFoldDB" id="A0A5A7PYV6"/>
<name>A0A5A7PYV6_STRAF</name>
<organism evidence="1 2">
    <name type="scientific">Striga asiatica</name>
    <name type="common">Asiatic witchweed</name>
    <name type="synonym">Buchnera asiatica</name>
    <dbReference type="NCBI Taxonomy" id="4170"/>
    <lineage>
        <taxon>Eukaryota</taxon>
        <taxon>Viridiplantae</taxon>
        <taxon>Streptophyta</taxon>
        <taxon>Embryophyta</taxon>
        <taxon>Tracheophyta</taxon>
        <taxon>Spermatophyta</taxon>
        <taxon>Magnoliopsida</taxon>
        <taxon>eudicotyledons</taxon>
        <taxon>Gunneridae</taxon>
        <taxon>Pentapetalae</taxon>
        <taxon>asterids</taxon>
        <taxon>lamiids</taxon>
        <taxon>Lamiales</taxon>
        <taxon>Orobanchaceae</taxon>
        <taxon>Buchnereae</taxon>
        <taxon>Striga</taxon>
    </lineage>
</organism>
<keyword evidence="2" id="KW-1185">Reference proteome</keyword>
<comment type="caution">
    <text evidence="1">The sequence shown here is derived from an EMBL/GenBank/DDBJ whole genome shotgun (WGS) entry which is preliminary data.</text>
</comment>
<evidence type="ECO:0000313" key="1">
    <source>
        <dbReference type="EMBL" id="GER37732.1"/>
    </source>
</evidence>
<dbReference type="Proteomes" id="UP000325081">
    <property type="component" value="Unassembled WGS sequence"/>
</dbReference>
<evidence type="ECO:0000313" key="2">
    <source>
        <dbReference type="Proteomes" id="UP000325081"/>
    </source>
</evidence>
<accession>A0A5A7PYV6</accession>
<proteinExistence type="predicted"/>
<reference evidence="2" key="1">
    <citation type="journal article" date="2019" name="Curr. Biol.">
        <title>Genome Sequence of Striga asiatica Provides Insight into the Evolution of Plant Parasitism.</title>
        <authorList>
            <person name="Yoshida S."/>
            <person name="Kim S."/>
            <person name="Wafula E.K."/>
            <person name="Tanskanen J."/>
            <person name="Kim Y.M."/>
            <person name="Honaas L."/>
            <person name="Yang Z."/>
            <person name="Spallek T."/>
            <person name="Conn C.E."/>
            <person name="Ichihashi Y."/>
            <person name="Cheong K."/>
            <person name="Cui S."/>
            <person name="Der J.P."/>
            <person name="Gundlach H."/>
            <person name="Jiao Y."/>
            <person name="Hori C."/>
            <person name="Ishida J.K."/>
            <person name="Kasahara H."/>
            <person name="Kiba T."/>
            <person name="Kim M.S."/>
            <person name="Koo N."/>
            <person name="Laohavisit A."/>
            <person name="Lee Y.H."/>
            <person name="Lumba S."/>
            <person name="McCourt P."/>
            <person name="Mortimer J.C."/>
            <person name="Mutuku J.M."/>
            <person name="Nomura T."/>
            <person name="Sasaki-Sekimoto Y."/>
            <person name="Seto Y."/>
            <person name="Wang Y."/>
            <person name="Wakatake T."/>
            <person name="Sakakibara H."/>
            <person name="Demura T."/>
            <person name="Yamaguchi S."/>
            <person name="Yoneyama K."/>
            <person name="Manabe R.I."/>
            <person name="Nelson D.C."/>
            <person name="Schulman A.H."/>
            <person name="Timko M.P."/>
            <person name="dePamphilis C.W."/>
            <person name="Choi D."/>
            <person name="Shirasu K."/>
        </authorList>
    </citation>
    <scope>NUCLEOTIDE SEQUENCE [LARGE SCALE GENOMIC DNA]</scope>
    <source>
        <strain evidence="2">cv. UVA1</strain>
    </source>
</reference>
<protein>
    <submittedName>
        <fullName evidence="1">Proprotein convertase subtilisin/kexin type 9</fullName>
    </submittedName>
</protein>
<gene>
    <name evidence="1" type="ORF">STAS_14165</name>
</gene>
<sequence>MTSFTVTLIMFCSPSNGTLKVHPVRASTSRISILSSKSSSRFENNACLFSVIVNTTSAGSDPDTSSPFPSNVILVPCLQPGFTFIVNVSSSCTTCLSIRSRAPRGCSRASARSRAASRARASSSRVLGPFGSCSSRKCG</sequence>